<protein>
    <submittedName>
        <fullName evidence="2">MAP3K12-binding inhibitory protein 1</fullName>
    </submittedName>
</protein>
<accession>A0A1C7N187</accession>
<dbReference type="OrthoDB" id="5531344at2759"/>
<reference evidence="2 3" key="1">
    <citation type="submission" date="2016-03" db="EMBL/GenBank/DDBJ databases">
        <title>Choanephora cucurbitarum.</title>
        <authorList>
            <person name="Min B."/>
            <person name="Park H."/>
            <person name="Park J.-H."/>
            <person name="Shin H.-D."/>
            <person name="Choi I.-G."/>
        </authorList>
    </citation>
    <scope>NUCLEOTIDE SEQUENCE [LARGE SCALE GENOMIC DNA]</scope>
    <source>
        <strain evidence="2 3">KUS-F28377</strain>
    </source>
</reference>
<comment type="caution">
    <text evidence="2">The sequence shown here is derived from an EMBL/GenBank/DDBJ whole genome shotgun (WGS) entry which is preliminary data.</text>
</comment>
<dbReference type="STRING" id="101091.A0A1C7N187"/>
<feature type="region of interest" description="Disordered" evidence="1">
    <location>
        <begin position="83"/>
        <end position="109"/>
    </location>
</feature>
<evidence type="ECO:0000313" key="3">
    <source>
        <dbReference type="Proteomes" id="UP000093000"/>
    </source>
</evidence>
<feature type="compositionally biased region" description="Basic and acidic residues" evidence="1">
    <location>
        <begin position="87"/>
        <end position="109"/>
    </location>
</feature>
<name>A0A1C7N187_9FUNG</name>
<dbReference type="AlphaFoldDB" id="A0A1C7N187"/>
<dbReference type="EMBL" id="LUGH01000879">
    <property type="protein sequence ID" value="OBZ82389.1"/>
    <property type="molecule type" value="Genomic_DNA"/>
</dbReference>
<evidence type="ECO:0000313" key="2">
    <source>
        <dbReference type="EMBL" id="OBZ82389.1"/>
    </source>
</evidence>
<sequence>MSTNKPWNEKLSSFFREIGLVETGECLESELVVLSREQLERLPVALESLVERLLESLEHHIEAKEQLIDQPDATHADLLVQKRKRSRTEDQEKQFKEEEEKERTKRLDGEQVQIRATSGEVEQRITTFIQAKRNELDESNRTEFLSRHDLTADDVTCARTDAREINRNIQMKFDVVNNEDGPLARSLQVHHQKQTSSTDPNIPDMSERLQNLQDHLNVKIDTTAKPPFTVHERIKILENTLMEIERQYPKWAAVHLNQPNRAFPPPPPVTYITRPRNDEEKEEQSYTATQINSIAPQHTTTLKAHGRANSSLTRAVIDQLNRQKQVSFPS</sequence>
<organism evidence="2 3">
    <name type="scientific">Choanephora cucurbitarum</name>
    <dbReference type="NCBI Taxonomy" id="101091"/>
    <lineage>
        <taxon>Eukaryota</taxon>
        <taxon>Fungi</taxon>
        <taxon>Fungi incertae sedis</taxon>
        <taxon>Mucoromycota</taxon>
        <taxon>Mucoromycotina</taxon>
        <taxon>Mucoromycetes</taxon>
        <taxon>Mucorales</taxon>
        <taxon>Mucorineae</taxon>
        <taxon>Choanephoraceae</taxon>
        <taxon>Choanephoroideae</taxon>
        <taxon>Choanephora</taxon>
    </lineage>
</organism>
<dbReference type="InParanoid" id="A0A1C7N187"/>
<keyword evidence="3" id="KW-1185">Reference proteome</keyword>
<dbReference type="Proteomes" id="UP000093000">
    <property type="component" value="Unassembled WGS sequence"/>
</dbReference>
<gene>
    <name evidence="2" type="primary">MBIP</name>
    <name evidence="2" type="ORF">A0J61_09563</name>
</gene>
<evidence type="ECO:0000256" key="1">
    <source>
        <dbReference type="SAM" id="MobiDB-lite"/>
    </source>
</evidence>
<proteinExistence type="predicted"/>